<dbReference type="Pfam" id="PF01869">
    <property type="entry name" value="BcrAD_BadFG"/>
    <property type="match status" value="1"/>
</dbReference>
<name>A0AAN4ZXY5_9RHOB</name>
<accession>A0AAN4ZXY5</accession>
<comment type="caution">
    <text evidence="2">The sequence shown here is derived from an EMBL/GenBank/DDBJ whole genome shotgun (WGS) entry which is preliminary data.</text>
</comment>
<sequence>MPFYVGVDGGGSGCRAAVSENSGRIVGRGQSGPANIVTDPDGARANIVRAVEQAIAGTGATLRSLHAVLGIAGANLPEYSARLSDALPFATTRIESDALIALKGAIGDDDGVVATLGTGSAFTGQICGQVKTIGGWGLALGDEASGAWLGRALLARALLAVDGLAQMTPLLESVIDDHGRPEELVALARKATPSVFGAYAPRLLEAEDDPAASTILGLADRWITRCIELLAPAGDTPVTFVGGLGPHFARRLAGRFGNRIREPRGSALDGALWMARQAEAA</sequence>
<reference evidence="2" key="1">
    <citation type="journal article" date="2014" name="Int. J. Syst. Evol. Microbiol.">
        <title>Complete genome sequence of Corynebacterium casei LMG S-19264T (=DSM 44701T), isolated from a smear-ripened cheese.</title>
        <authorList>
            <consortium name="US DOE Joint Genome Institute (JGI-PGF)"/>
            <person name="Walter F."/>
            <person name="Albersmeier A."/>
            <person name="Kalinowski J."/>
            <person name="Ruckert C."/>
        </authorList>
    </citation>
    <scope>NUCLEOTIDE SEQUENCE</scope>
    <source>
        <strain evidence="2">CGMCC 1.10859</strain>
    </source>
</reference>
<proteinExistence type="predicted"/>
<keyword evidence="2" id="KW-0808">Transferase</keyword>
<evidence type="ECO:0000313" key="3">
    <source>
        <dbReference type="EMBL" id="SDW51255.1"/>
    </source>
</evidence>
<keyword evidence="4" id="KW-1185">Reference proteome</keyword>
<evidence type="ECO:0000313" key="5">
    <source>
        <dbReference type="Proteomes" id="UP000634647"/>
    </source>
</evidence>
<dbReference type="PANTHER" id="PTHR43190:SF3">
    <property type="entry name" value="N-ACETYL-D-GLUCOSAMINE KINASE"/>
    <property type="match status" value="1"/>
</dbReference>
<dbReference type="Gene3D" id="3.30.420.40">
    <property type="match status" value="2"/>
</dbReference>
<dbReference type="Proteomes" id="UP000199541">
    <property type="component" value="Unassembled WGS sequence"/>
</dbReference>
<dbReference type="RefSeq" id="WP_035842734.1">
    <property type="nucleotide sequence ID" value="NZ_BNAB01000001.1"/>
</dbReference>
<dbReference type="Proteomes" id="UP000634647">
    <property type="component" value="Unassembled WGS sequence"/>
</dbReference>
<reference evidence="3 4" key="2">
    <citation type="submission" date="2016-10" db="EMBL/GenBank/DDBJ databases">
        <authorList>
            <person name="Varghese N."/>
            <person name="Submissions S."/>
        </authorList>
    </citation>
    <scope>NUCLEOTIDE SEQUENCE [LARGE SCALE GENOMIC DNA]</scope>
    <source>
        <strain evidence="3 4">DSM 24802</strain>
    </source>
</reference>
<dbReference type="PANTHER" id="PTHR43190">
    <property type="entry name" value="N-ACETYL-D-GLUCOSAMINE KINASE"/>
    <property type="match status" value="1"/>
</dbReference>
<dbReference type="InterPro" id="IPR043129">
    <property type="entry name" value="ATPase_NBD"/>
</dbReference>
<dbReference type="SUPFAM" id="SSF53067">
    <property type="entry name" value="Actin-like ATPase domain"/>
    <property type="match status" value="2"/>
</dbReference>
<gene>
    <name evidence="2" type="ORF">GCM10008024_00890</name>
    <name evidence="3" type="ORF">SAMN05444006_104127</name>
</gene>
<feature type="domain" description="ATPase BadF/BadG/BcrA/BcrD type" evidence="1">
    <location>
        <begin position="5"/>
        <end position="244"/>
    </location>
</feature>
<evidence type="ECO:0000259" key="1">
    <source>
        <dbReference type="Pfam" id="PF01869"/>
    </source>
</evidence>
<dbReference type="AlphaFoldDB" id="A0AAN4ZXY5"/>
<dbReference type="EMBL" id="BNAB01000001">
    <property type="protein sequence ID" value="GHD98226.1"/>
    <property type="molecule type" value="Genomic_DNA"/>
</dbReference>
<evidence type="ECO:0000313" key="4">
    <source>
        <dbReference type="Proteomes" id="UP000199541"/>
    </source>
</evidence>
<dbReference type="InterPro" id="IPR052519">
    <property type="entry name" value="Euk-type_GlcNAc_Kinase"/>
</dbReference>
<dbReference type="EMBL" id="FNOB01000004">
    <property type="protein sequence ID" value="SDW51255.1"/>
    <property type="molecule type" value="Genomic_DNA"/>
</dbReference>
<protein>
    <submittedName>
        <fullName evidence="2 3">Glucosamine kinase</fullName>
    </submittedName>
</protein>
<dbReference type="GO" id="GO:0016301">
    <property type="term" value="F:kinase activity"/>
    <property type="evidence" value="ECO:0007669"/>
    <property type="project" value="UniProtKB-KW"/>
</dbReference>
<organism evidence="2 5">
    <name type="scientific">Allgaiera indica</name>
    <dbReference type="NCBI Taxonomy" id="765699"/>
    <lineage>
        <taxon>Bacteria</taxon>
        <taxon>Pseudomonadati</taxon>
        <taxon>Pseudomonadota</taxon>
        <taxon>Alphaproteobacteria</taxon>
        <taxon>Rhodobacterales</taxon>
        <taxon>Paracoccaceae</taxon>
        <taxon>Allgaiera</taxon>
    </lineage>
</organism>
<evidence type="ECO:0000313" key="2">
    <source>
        <dbReference type="EMBL" id="GHD98226.1"/>
    </source>
</evidence>
<dbReference type="CDD" id="cd24082">
    <property type="entry name" value="ASKHA_NBD_GspK-like"/>
    <property type="match status" value="1"/>
</dbReference>
<reference evidence="2" key="3">
    <citation type="submission" date="2023-06" db="EMBL/GenBank/DDBJ databases">
        <authorList>
            <person name="Sun Q."/>
            <person name="Zhou Y."/>
        </authorList>
    </citation>
    <scope>NUCLEOTIDE SEQUENCE</scope>
    <source>
        <strain evidence="2">CGMCC 1.10859</strain>
    </source>
</reference>
<dbReference type="InterPro" id="IPR002731">
    <property type="entry name" value="ATPase_BadF"/>
</dbReference>
<keyword evidence="2" id="KW-0418">Kinase</keyword>